<gene>
    <name evidence="2" type="ORF">E8E13_002582</name>
</gene>
<accession>A0A9P4W632</accession>
<evidence type="ECO:0000256" key="1">
    <source>
        <dbReference type="SAM" id="Phobius"/>
    </source>
</evidence>
<feature type="transmembrane region" description="Helical" evidence="1">
    <location>
        <begin position="491"/>
        <end position="511"/>
    </location>
</feature>
<name>A0A9P4W632_CURKU</name>
<dbReference type="PANTHER" id="PTHR12526">
    <property type="entry name" value="GLYCOSYLTRANSFERASE"/>
    <property type="match status" value="1"/>
</dbReference>
<feature type="transmembrane region" description="Helical" evidence="1">
    <location>
        <begin position="421"/>
        <end position="446"/>
    </location>
</feature>
<feature type="transmembrane region" description="Helical" evidence="1">
    <location>
        <begin position="378"/>
        <end position="401"/>
    </location>
</feature>
<dbReference type="PANTHER" id="PTHR12526:SF630">
    <property type="entry name" value="GLYCOSYLTRANSFERASE"/>
    <property type="match status" value="1"/>
</dbReference>
<reference evidence="2" key="1">
    <citation type="submission" date="2019-04" db="EMBL/GenBank/DDBJ databases">
        <title>Sequencing of skin fungus with MAO and IRED activity.</title>
        <authorList>
            <person name="Marsaioli A.J."/>
            <person name="Bonatto J.M.C."/>
            <person name="Reis Junior O."/>
        </authorList>
    </citation>
    <scope>NUCLEOTIDE SEQUENCE</scope>
    <source>
        <strain evidence="2">30M1</strain>
    </source>
</reference>
<feature type="transmembrane region" description="Helical" evidence="1">
    <location>
        <begin position="547"/>
        <end position="565"/>
    </location>
</feature>
<evidence type="ECO:0000313" key="2">
    <source>
        <dbReference type="EMBL" id="KAF2993835.1"/>
    </source>
</evidence>
<keyword evidence="1" id="KW-0472">Membrane</keyword>
<evidence type="ECO:0000313" key="3">
    <source>
        <dbReference type="Proteomes" id="UP000801428"/>
    </source>
</evidence>
<dbReference type="Pfam" id="PF13692">
    <property type="entry name" value="Glyco_trans_1_4"/>
    <property type="match status" value="1"/>
</dbReference>
<organism evidence="2 3">
    <name type="scientific">Curvularia kusanoi</name>
    <name type="common">Cochliobolus kusanoi</name>
    <dbReference type="NCBI Taxonomy" id="90978"/>
    <lineage>
        <taxon>Eukaryota</taxon>
        <taxon>Fungi</taxon>
        <taxon>Dikarya</taxon>
        <taxon>Ascomycota</taxon>
        <taxon>Pezizomycotina</taxon>
        <taxon>Dothideomycetes</taxon>
        <taxon>Pleosporomycetidae</taxon>
        <taxon>Pleosporales</taxon>
        <taxon>Pleosporineae</taxon>
        <taxon>Pleosporaceae</taxon>
        <taxon>Curvularia</taxon>
    </lineage>
</organism>
<comment type="caution">
    <text evidence="2">The sequence shown here is derived from an EMBL/GenBank/DDBJ whole genome shotgun (WGS) entry which is preliminary data.</text>
</comment>
<dbReference type="OrthoDB" id="2582433at2759"/>
<proteinExistence type="predicted"/>
<dbReference type="EMBL" id="SWKU01000047">
    <property type="protein sequence ID" value="KAF2993835.1"/>
    <property type="molecule type" value="Genomic_DNA"/>
</dbReference>
<dbReference type="Gene3D" id="3.40.50.2000">
    <property type="entry name" value="Glycogen Phosphorylase B"/>
    <property type="match status" value="1"/>
</dbReference>
<dbReference type="Proteomes" id="UP000801428">
    <property type="component" value="Unassembled WGS sequence"/>
</dbReference>
<protein>
    <submittedName>
        <fullName evidence="2">Uncharacterized protein</fullName>
    </submittedName>
</protein>
<keyword evidence="1" id="KW-1133">Transmembrane helix</keyword>
<feature type="transmembrane region" description="Helical" evidence="1">
    <location>
        <begin position="453"/>
        <end position="479"/>
    </location>
</feature>
<sequence>MAHEADSLRVRDSLGVQSAKSSYPELVQSLLKGLTDQRIRIFAGLDSGFTLPDEGGHLWAVSDIVEDEFGSILDIYISLKASNDVATIWHTYLAYSGVPRLQRYEEELLLSNKEQQLPLSITKELEELSESELLYLVKQITISEHEHPFNKAIMEAAEICLLQDTTIRTWNALHSRACLDGSVSVQSLLKQRIAHLTRLGATALPSLENLVILHKMLHQKLDTALRTCDRETLSILTNPLLASYGHAGTEHPVLPSVDLYGLIFFTALRRLAFEDVYLETTDRCPVFLSQSDQAGVFAELWVLGSQCEIYFGVSPRTLGEIVYERYRLFLEQHPPPGDAWNGKEIFTAYSVPQISEEAPAAASAGSRQRRLTRYRRKVNTAGALSIFCVPAIIDVILLTFLGRGLYLTAFMNDELRLMADYAIMAALIMTSGVTGLVGSTGGFYLFNSAFDNLAYFMVQCFSASMILTSLVALCGLIAFSIEYSWRGGLLFALYLFPLSIFLTILGIFATMHRSDSCLPSGRIEMWKFVPILFISPILTTFVPHWDLPIYLLVIYAFTFALLRAFRRLCHEWTDWHLKLPTCTEKGMIQWFQKRFPDQLDKDDTATLTAARVALDAEICRIENQKRWWTRKSHIDEFAGPIAHNLRLMNFLLTAHSGGSEAPELFSSTWFVQYELALNNNRQLMRGLKEHSAFIHYRYSRYDLGQNVGLFLLALLDRFIEIVMSARQPAVNEFTKTSTRYAIGFALLHFLCGAMAVDVVLQKQWDFAPSSFKQKLKSLDELWQATESGERENASQRRSLSKIIFHSVDDAVKWISIISGAAHDAPRELWKLETQYDSLGRPISGQQLRNGTVFDYEYRYKGHGAGDLDLVCATYKSVDEAFPALLTVYWCVQSDKMEQWIPSNKVQSVRAVFSSGQTYEVRWIYKHARGADIEASVYLDGVCRPCFPPPEIVEETFGLLDKPTQFCFDDEDLLIYHSPASLKRLVPRNDASFARAFSTVSSSWLFRWMGLGEVVSYHKLSSSALRTALWESWQKAPYLDALTASFLDELILRKEPLLRDYWRLRDSGYLRRAAETLDQDLEQIVSAIEPSYESSSKCPLLIKPADLFIMGSGKDANQTTARLDDAYSDSESATSVIFSDNGCWPDSPGGVSNCRRDLVDGHKTIRGHCLAESANDFGIPRYQIEQNIASMKVLPLWGLDGRTACHGVLDNLLQSQVDRKIAQTELRADIEQIFVPLLRDLVRGARSRRYDRKDLVVYSNVFLKMNRYFETRDFNKTWQCEIVQKAWVHAWLAESDDPNVWNFREHSAIVHPSLSDFQEALNLYIAYFFIYSVKLPSQCPTVFQTTNHGIGSLYGMLLKYRRGVTWGLWDHAILWRETCLNISPAQCLLPLPVQLMLIAGIKLSCHLAYTHVDIILPCTSVFNPDWEQDLGTDQGLRGSKKIFARKIDPIVNGISNMDLFEPITETRSKLPTTVMLSNVQFIKDVKTAVLAADIIVNKYGFKDYQLVVYGAQDRQPSYVLETVQLINSRRLASNVTLAGFGSPKEVLKDAWLFVNSSLSEGLPLAIGEAALSGVPIVATEVGATALVLTDPDDVKKRYGEIVPPNDPESLARAQLSILAMMGPWAAYTKTAEPAPLPYTFTAQDVAKITGPFTVTDIYANMSRCFGSSGEEQRSGDLRADQSVIQLPIHYSTTILRWKRQK</sequence>
<keyword evidence="3" id="KW-1185">Reference proteome</keyword>
<dbReference type="SUPFAM" id="SSF53756">
    <property type="entry name" value="UDP-Glycosyltransferase/glycogen phosphorylase"/>
    <property type="match status" value="1"/>
</dbReference>
<keyword evidence="1" id="KW-0812">Transmembrane</keyword>
<feature type="transmembrane region" description="Helical" evidence="1">
    <location>
        <begin position="740"/>
        <end position="760"/>
    </location>
</feature>